<protein>
    <submittedName>
        <fullName evidence="2">CreA protein</fullName>
    </submittedName>
</protein>
<name>A0A840URM9_9BACT</name>
<dbReference type="Pfam" id="PF05981">
    <property type="entry name" value="CreA"/>
    <property type="match status" value="1"/>
</dbReference>
<dbReference type="AlphaFoldDB" id="A0A840URM9"/>
<dbReference type="PIRSF" id="PIRSF003174">
    <property type="entry name" value="CreA"/>
    <property type="match status" value="1"/>
</dbReference>
<feature type="chain" id="PRO_5032954535" evidence="1">
    <location>
        <begin position="25"/>
        <end position="157"/>
    </location>
</feature>
<reference evidence="2 3" key="1">
    <citation type="submission" date="2020-08" db="EMBL/GenBank/DDBJ databases">
        <title>Genomic Encyclopedia of Type Strains, Phase IV (KMG-IV): sequencing the most valuable type-strain genomes for metagenomic binning, comparative biology and taxonomic classification.</title>
        <authorList>
            <person name="Goeker M."/>
        </authorList>
    </citation>
    <scope>NUCLEOTIDE SEQUENCE [LARGE SCALE GENOMIC DNA]</scope>
    <source>
        <strain evidence="2 3">DSM 28570</strain>
    </source>
</reference>
<organism evidence="2 3">
    <name type="scientific">Desulfoprunum benzoelyticum</name>
    <dbReference type="NCBI Taxonomy" id="1506996"/>
    <lineage>
        <taxon>Bacteria</taxon>
        <taxon>Pseudomonadati</taxon>
        <taxon>Thermodesulfobacteriota</taxon>
        <taxon>Desulfobulbia</taxon>
        <taxon>Desulfobulbales</taxon>
        <taxon>Desulfobulbaceae</taxon>
        <taxon>Desulfoprunum</taxon>
    </lineage>
</organism>
<feature type="signal peptide" evidence="1">
    <location>
        <begin position="1"/>
        <end position="24"/>
    </location>
</feature>
<proteinExistence type="predicted"/>
<gene>
    <name evidence="2" type="ORF">HNQ81_002178</name>
</gene>
<dbReference type="GO" id="GO:0005829">
    <property type="term" value="C:cytosol"/>
    <property type="evidence" value="ECO:0007669"/>
    <property type="project" value="TreeGrafter"/>
</dbReference>
<dbReference type="EMBL" id="JACHEO010000012">
    <property type="protein sequence ID" value="MBB5348442.1"/>
    <property type="molecule type" value="Genomic_DNA"/>
</dbReference>
<evidence type="ECO:0000313" key="3">
    <source>
        <dbReference type="Proteomes" id="UP000539642"/>
    </source>
</evidence>
<evidence type="ECO:0000256" key="1">
    <source>
        <dbReference type="SAM" id="SignalP"/>
    </source>
</evidence>
<dbReference type="PANTHER" id="PTHR37952:SF2">
    <property type="entry name" value="PROTEIN CREA"/>
    <property type="match status" value="1"/>
</dbReference>
<keyword evidence="1" id="KW-0732">Signal</keyword>
<dbReference type="RefSeq" id="WP_183351189.1">
    <property type="nucleotide sequence ID" value="NZ_JACHEO010000012.1"/>
</dbReference>
<dbReference type="PANTHER" id="PTHR37952">
    <property type="match status" value="1"/>
</dbReference>
<dbReference type="InterPro" id="IPR010292">
    <property type="entry name" value="Uncharacterised_CreA"/>
</dbReference>
<sequence>MRNPVKAVVLNLFLLLAGPSLVPAEDLGCLDTTFKLLSPNDSVCVSAFEDPKVAGVTCHISQARKGGWASVVGLTEDPSRFSIACRQTGPVTLPAKLPAQQNVFSEKTSAFFKNTKVIRMFDKKHNTLVYLAISKRVIEGSPDNAISTVPIMPWGGK</sequence>
<evidence type="ECO:0000313" key="2">
    <source>
        <dbReference type="EMBL" id="MBB5348442.1"/>
    </source>
</evidence>
<keyword evidence="3" id="KW-1185">Reference proteome</keyword>
<accession>A0A840URM9</accession>
<comment type="caution">
    <text evidence="2">The sequence shown here is derived from an EMBL/GenBank/DDBJ whole genome shotgun (WGS) entry which is preliminary data.</text>
</comment>
<dbReference type="Proteomes" id="UP000539642">
    <property type="component" value="Unassembled WGS sequence"/>
</dbReference>